<proteinExistence type="predicted"/>
<comment type="caution">
    <text evidence="9">The sequence shown here is derived from an EMBL/GenBank/DDBJ whole genome shotgun (WGS) entry which is preliminary data.</text>
</comment>
<dbReference type="EC" id="2.7.13.3" evidence="2"/>
<evidence type="ECO:0000313" key="9">
    <source>
        <dbReference type="EMBL" id="GGS25825.1"/>
    </source>
</evidence>
<keyword evidence="3" id="KW-0597">Phosphoprotein</keyword>
<dbReference type="SMART" id="SM00911">
    <property type="entry name" value="HWE_HK"/>
    <property type="match status" value="1"/>
</dbReference>
<evidence type="ECO:0000313" key="10">
    <source>
        <dbReference type="Proteomes" id="UP000660680"/>
    </source>
</evidence>
<keyword evidence="7" id="KW-0067">ATP-binding</keyword>
<evidence type="ECO:0000256" key="4">
    <source>
        <dbReference type="ARBA" id="ARBA00022679"/>
    </source>
</evidence>
<keyword evidence="6" id="KW-0418">Kinase</keyword>
<dbReference type="Gene3D" id="3.30.450.20">
    <property type="entry name" value="PAS domain"/>
    <property type="match status" value="1"/>
</dbReference>
<evidence type="ECO:0000256" key="5">
    <source>
        <dbReference type="ARBA" id="ARBA00022741"/>
    </source>
</evidence>
<comment type="catalytic activity">
    <reaction evidence="1">
        <text>ATP + protein L-histidine = ADP + protein N-phospho-L-histidine.</text>
        <dbReference type="EC" id="2.7.13.3"/>
    </reaction>
</comment>
<sequence>MFGPILPWLDWRGAPQPPEEDTLSTLSDLLAEHTNLPGAAVDHLQLVVAEWQLLSDLSFADFLLWVPVDDTRFVCVAQARPTTAPTAHPDDVVSSFIERAEHPQLRRAAVERRICREEDPRWYLGVPVRREAIPVSFRGDVIAVLSRETNLAVPRVPSGLEIAYLGIAGDLCQMVADGSFPTPEPSPDVHTSPRVGDGLIRLDTAGAVVFASPNALSAYHRMGHAADLVGTRLAPLTRSLISDPFDATEIAQRILLALDGKPSMRAEAESRRGAAVLFRALPLRPGGKAAGALVLCRDVTEVRRRDRALMSKDATIREIHHRVKNNLQTVAALLRLQSRRTSSPEAREALAESVRRVAAIALVHETLSTSVDERVDLDALVDRVIPVVGDVAVAENHVKVRKTGQFGVVQAEVATPLVMVLTELVQNAVEHAYPTGRSGEVVVSADRSARWLDVVVSDDGRGLPRGFSLERANGLGLQIVRTLVESELRGSLSLRSRSNGTEAVLRVPLSHRR</sequence>
<dbReference type="PANTHER" id="PTHR41523">
    <property type="entry name" value="TWO-COMPONENT SYSTEM SENSOR PROTEIN"/>
    <property type="match status" value="1"/>
</dbReference>
<dbReference type="InterPro" id="IPR011102">
    <property type="entry name" value="Sig_transdc_His_kinase_HWE"/>
</dbReference>
<name>A0A918GAB9_9PSEU</name>
<gene>
    <name evidence="9" type="ORF">GCM10010171_18980</name>
</gene>
<dbReference type="AlphaFoldDB" id="A0A918GAB9"/>
<evidence type="ECO:0000259" key="8">
    <source>
        <dbReference type="PROSITE" id="PS50109"/>
    </source>
</evidence>
<keyword evidence="4" id="KW-0808">Transferase</keyword>
<keyword evidence="10" id="KW-1185">Reference proteome</keyword>
<evidence type="ECO:0000256" key="6">
    <source>
        <dbReference type="ARBA" id="ARBA00022777"/>
    </source>
</evidence>
<feature type="domain" description="Histidine kinase" evidence="8">
    <location>
        <begin position="318"/>
        <end position="511"/>
    </location>
</feature>
<dbReference type="Pfam" id="PF12282">
    <property type="entry name" value="GAF_PdtaS"/>
    <property type="match status" value="1"/>
</dbReference>
<dbReference type="InterPro" id="IPR035965">
    <property type="entry name" value="PAS-like_dom_sf"/>
</dbReference>
<dbReference type="InterPro" id="IPR038424">
    <property type="entry name" value="H_kinase_PdtaS_GAF_sf"/>
</dbReference>
<dbReference type="GO" id="GO:0004673">
    <property type="term" value="F:protein histidine kinase activity"/>
    <property type="evidence" value="ECO:0007669"/>
    <property type="project" value="UniProtKB-EC"/>
</dbReference>
<dbReference type="InterPro" id="IPR011495">
    <property type="entry name" value="Sig_transdc_His_kin_sub2_dim/P"/>
</dbReference>
<evidence type="ECO:0000256" key="2">
    <source>
        <dbReference type="ARBA" id="ARBA00012438"/>
    </source>
</evidence>
<dbReference type="InterPro" id="IPR005467">
    <property type="entry name" value="His_kinase_dom"/>
</dbReference>
<reference evidence="9" key="1">
    <citation type="journal article" date="2014" name="Int. J. Syst. Evol. Microbiol.">
        <title>Complete genome sequence of Corynebacterium casei LMG S-19264T (=DSM 44701T), isolated from a smear-ripened cheese.</title>
        <authorList>
            <consortium name="US DOE Joint Genome Institute (JGI-PGF)"/>
            <person name="Walter F."/>
            <person name="Albersmeier A."/>
            <person name="Kalinowski J."/>
            <person name="Ruckert C."/>
        </authorList>
    </citation>
    <scope>NUCLEOTIDE SEQUENCE</scope>
    <source>
        <strain evidence="9">JCM 3276</strain>
    </source>
</reference>
<dbReference type="Gene3D" id="3.30.565.10">
    <property type="entry name" value="Histidine kinase-like ATPase, C-terminal domain"/>
    <property type="match status" value="1"/>
</dbReference>
<dbReference type="InterPro" id="IPR036890">
    <property type="entry name" value="HATPase_C_sf"/>
</dbReference>
<dbReference type="SMART" id="SM00387">
    <property type="entry name" value="HATPase_c"/>
    <property type="match status" value="1"/>
</dbReference>
<dbReference type="SUPFAM" id="SSF55785">
    <property type="entry name" value="PYP-like sensor domain (PAS domain)"/>
    <property type="match status" value="1"/>
</dbReference>
<dbReference type="SUPFAM" id="SSF55874">
    <property type="entry name" value="ATPase domain of HSP90 chaperone/DNA topoisomerase II/histidine kinase"/>
    <property type="match status" value="1"/>
</dbReference>
<evidence type="ECO:0000256" key="1">
    <source>
        <dbReference type="ARBA" id="ARBA00000085"/>
    </source>
</evidence>
<dbReference type="Proteomes" id="UP000660680">
    <property type="component" value="Unassembled WGS sequence"/>
</dbReference>
<dbReference type="GO" id="GO:0005524">
    <property type="term" value="F:ATP binding"/>
    <property type="evidence" value="ECO:0007669"/>
    <property type="project" value="UniProtKB-KW"/>
</dbReference>
<dbReference type="InterPro" id="IPR022066">
    <property type="entry name" value="PdtaS_GAF"/>
</dbReference>
<dbReference type="Pfam" id="PF07568">
    <property type="entry name" value="HisKA_2"/>
    <property type="match status" value="1"/>
</dbReference>
<organism evidence="9 10">
    <name type="scientific">Actinokineospora fastidiosa</name>
    <dbReference type="NCBI Taxonomy" id="1816"/>
    <lineage>
        <taxon>Bacteria</taxon>
        <taxon>Bacillati</taxon>
        <taxon>Actinomycetota</taxon>
        <taxon>Actinomycetes</taxon>
        <taxon>Pseudonocardiales</taxon>
        <taxon>Pseudonocardiaceae</taxon>
        <taxon>Actinokineospora</taxon>
    </lineage>
</organism>
<keyword evidence="5" id="KW-0547">Nucleotide-binding</keyword>
<dbReference type="Pfam" id="PF02518">
    <property type="entry name" value="HATPase_c"/>
    <property type="match status" value="1"/>
</dbReference>
<accession>A0A918GAB9</accession>
<dbReference type="PROSITE" id="PS50109">
    <property type="entry name" value="HIS_KIN"/>
    <property type="match status" value="1"/>
</dbReference>
<dbReference type="Gene3D" id="3.30.450.280">
    <property type="entry name" value="GAF domain"/>
    <property type="match status" value="1"/>
</dbReference>
<evidence type="ECO:0000256" key="7">
    <source>
        <dbReference type="ARBA" id="ARBA00022840"/>
    </source>
</evidence>
<dbReference type="InterPro" id="IPR013656">
    <property type="entry name" value="PAS_4"/>
</dbReference>
<dbReference type="PANTHER" id="PTHR41523:SF8">
    <property type="entry name" value="ETHYLENE RESPONSE SENSOR PROTEIN"/>
    <property type="match status" value="1"/>
</dbReference>
<evidence type="ECO:0000256" key="3">
    <source>
        <dbReference type="ARBA" id="ARBA00022553"/>
    </source>
</evidence>
<dbReference type="EMBL" id="BMRB01000001">
    <property type="protein sequence ID" value="GGS25825.1"/>
    <property type="molecule type" value="Genomic_DNA"/>
</dbReference>
<dbReference type="InterPro" id="IPR003594">
    <property type="entry name" value="HATPase_dom"/>
</dbReference>
<protein>
    <recommendedName>
        <fullName evidence="2">histidine kinase</fullName>
        <ecNumber evidence="2">2.7.13.3</ecNumber>
    </recommendedName>
</protein>
<dbReference type="Pfam" id="PF08448">
    <property type="entry name" value="PAS_4"/>
    <property type="match status" value="1"/>
</dbReference>
<reference evidence="9" key="2">
    <citation type="submission" date="2020-09" db="EMBL/GenBank/DDBJ databases">
        <authorList>
            <person name="Sun Q."/>
            <person name="Ohkuma M."/>
        </authorList>
    </citation>
    <scope>NUCLEOTIDE SEQUENCE</scope>
    <source>
        <strain evidence="9">JCM 3276</strain>
    </source>
</reference>